<dbReference type="Proteomes" id="UP000020406">
    <property type="component" value="Unassembled WGS sequence"/>
</dbReference>
<keyword evidence="17" id="KW-1185">Reference proteome</keyword>
<evidence type="ECO:0000313" key="14">
    <source>
        <dbReference type="EMBL" id="EWS77669.1"/>
    </source>
</evidence>
<evidence type="ECO:0000256" key="5">
    <source>
        <dbReference type="ARBA" id="ARBA00012458"/>
    </source>
</evidence>
<dbReference type="UniPathway" id="UPA00077">
    <property type="reaction ID" value="UER00156"/>
</dbReference>
<feature type="domain" description="Pterin-binding" evidence="13">
    <location>
        <begin position="20"/>
        <end position="273"/>
    </location>
</feature>
<evidence type="ECO:0000256" key="6">
    <source>
        <dbReference type="ARBA" id="ARBA00016919"/>
    </source>
</evidence>
<dbReference type="NCBIfam" id="TIGR01496">
    <property type="entry name" value="DHPS"/>
    <property type="match status" value="1"/>
</dbReference>
<organism evidence="14 16">
    <name type="scientific">Xylella taiwanensis</name>
    <dbReference type="NCBI Taxonomy" id="1444770"/>
    <lineage>
        <taxon>Bacteria</taxon>
        <taxon>Pseudomonadati</taxon>
        <taxon>Pseudomonadota</taxon>
        <taxon>Gammaproteobacteria</taxon>
        <taxon>Lysobacterales</taxon>
        <taxon>Lysobacteraceae</taxon>
        <taxon>Xylella</taxon>
    </lineage>
</organism>
<keyword evidence="9 12" id="KW-0460">Magnesium</keyword>
<dbReference type="EMBL" id="JDSQ01000016">
    <property type="protein sequence ID" value="EWS77669.1"/>
    <property type="molecule type" value="Genomic_DNA"/>
</dbReference>
<dbReference type="PROSITE" id="PS00792">
    <property type="entry name" value="DHPS_1"/>
    <property type="match status" value="1"/>
</dbReference>
<dbReference type="eggNOG" id="COG0294">
    <property type="taxonomic scope" value="Bacteria"/>
</dbReference>
<dbReference type="PATRIC" id="fig|1444770.3.peg.2306"/>
<dbReference type="InterPro" id="IPR000489">
    <property type="entry name" value="Pterin-binding_dom"/>
</dbReference>
<comment type="pathway">
    <text evidence="3 12">Cofactor biosynthesis; tetrahydrofolate biosynthesis; 7,8-dihydrofolate from 2-amino-4-hydroxy-6-hydroxymethyl-7,8-dihydropteridine diphosphate and 4-aminobenzoate: step 1/2.</text>
</comment>
<proteinExistence type="inferred from homology"/>
<evidence type="ECO:0000256" key="11">
    <source>
        <dbReference type="ARBA" id="ARBA00030193"/>
    </source>
</evidence>
<evidence type="ECO:0000256" key="2">
    <source>
        <dbReference type="ARBA" id="ARBA00001946"/>
    </source>
</evidence>
<evidence type="ECO:0000256" key="7">
    <source>
        <dbReference type="ARBA" id="ARBA00022679"/>
    </source>
</evidence>
<reference evidence="15" key="2">
    <citation type="submission" date="2021-11" db="EMBL/GenBank/DDBJ databases">
        <title>Genome sequence of Xylella taiwanensis PLS432.</title>
        <authorList>
            <person name="Weng L.-W."/>
            <person name="Su C.-C."/>
            <person name="Tsai C.-W."/>
            <person name="Kuo C.-H."/>
        </authorList>
    </citation>
    <scope>NUCLEOTIDE SEQUENCE</scope>
    <source>
        <strain evidence="15">PLS432</strain>
    </source>
</reference>
<evidence type="ECO:0000256" key="3">
    <source>
        <dbReference type="ARBA" id="ARBA00004763"/>
    </source>
</evidence>
<evidence type="ECO:0000256" key="12">
    <source>
        <dbReference type="RuleBase" id="RU361205"/>
    </source>
</evidence>
<reference evidence="14 16" key="1">
    <citation type="journal article" date="2014" name="Genome Announc.">
        <title>Draft Genome Sequence of Xylella fastidiosa Pear Leaf Scorch Strain in Taiwan.</title>
        <authorList>
            <person name="Su C.C."/>
            <person name="Deng W.L."/>
            <person name="Jan F.J."/>
            <person name="Chang C.J."/>
            <person name="Huang H."/>
            <person name="Chen J."/>
        </authorList>
    </citation>
    <scope>NUCLEOTIDE SEQUENCE [LARGE SCALE GENOMIC DNA]</scope>
    <source>
        <strain evidence="14 16">PLS229</strain>
    </source>
</reference>
<dbReference type="Pfam" id="PF00809">
    <property type="entry name" value="Pterin_bind"/>
    <property type="match status" value="1"/>
</dbReference>
<protein>
    <recommendedName>
        <fullName evidence="6 12">Dihydropteroate synthase</fullName>
        <shortName evidence="12">DHPS</shortName>
        <ecNumber evidence="5 12">2.5.1.15</ecNumber>
    </recommendedName>
    <alternativeName>
        <fullName evidence="11 12">Dihydropteroate pyrophosphorylase</fullName>
    </alternativeName>
</protein>
<evidence type="ECO:0000256" key="4">
    <source>
        <dbReference type="ARBA" id="ARBA00009503"/>
    </source>
</evidence>
<comment type="function">
    <text evidence="12">Catalyzes the condensation of para-aminobenzoate (pABA) with 6-hydroxymethyl-7,8-dihydropterin diphosphate (DHPt-PP) to form 7,8-dihydropteroate (H2Pte), the immediate precursor of folate derivatives.</text>
</comment>
<dbReference type="FunFam" id="3.20.20.20:FF:000006">
    <property type="entry name" value="Dihydropteroate synthase"/>
    <property type="match status" value="1"/>
</dbReference>
<dbReference type="InterPro" id="IPR006390">
    <property type="entry name" value="DHP_synth_dom"/>
</dbReference>
<dbReference type="GO" id="GO:0046654">
    <property type="term" value="P:tetrahydrofolate biosynthetic process"/>
    <property type="evidence" value="ECO:0007669"/>
    <property type="project" value="UniProtKB-UniPathway"/>
</dbReference>
<dbReference type="InterPro" id="IPR011005">
    <property type="entry name" value="Dihydropteroate_synth-like_sf"/>
</dbReference>
<keyword evidence="7 12" id="KW-0808">Transferase</keyword>
<sequence>MFDTIPTLHCAGRTLRLDRPLVMGILNVTPDSFADGGLYVSVEAAVAHGLRLIAEGADIIDIGGKSNSPGAEPVSLEDELLRVMPVINALAAHGNAVISIDTCKPEVMRAAVAAGAGLINDIYALRMPGALEAAAELAVPVVLMHMKGEPQSMQQAPQYDNVVDEVHRFLVERLFAAEMAGIERHRLLVDPGFGFGKTTAHNIALLTALEHFTKLGVPLLVGWSRKSSLGELTGRQLPTERVYASVAAHLIAVQHGALIVRVHDVAAMVDALKVWQAVSAASVPTPRTQTTATCY</sequence>
<evidence type="ECO:0000259" key="13">
    <source>
        <dbReference type="PROSITE" id="PS50972"/>
    </source>
</evidence>
<dbReference type="InterPro" id="IPR045031">
    <property type="entry name" value="DHP_synth-like"/>
</dbReference>
<dbReference type="PANTHER" id="PTHR20941">
    <property type="entry name" value="FOLATE SYNTHESIS PROTEINS"/>
    <property type="match status" value="1"/>
</dbReference>
<dbReference type="EC" id="2.5.1.15" evidence="5 12"/>
<dbReference type="PANTHER" id="PTHR20941:SF1">
    <property type="entry name" value="FOLIC ACID SYNTHESIS PROTEIN FOL1"/>
    <property type="match status" value="1"/>
</dbReference>
<dbReference type="KEGG" id="xtw:AB672_00380"/>
<dbReference type="GO" id="GO:0046656">
    <property type="term" value="P:folic acid biosynthetic process"/>
    <property type="evidence" value="ECO:0007669"/>
    <property type="project" value="UniProtKB-KW"/>
</dbReference>
<dbReference type="GeneID" id="68899731"/>
<evidence type="ECO:0000313" key="16">
    <source>
        <dbReference type="Proteomes" id="UP000020406"/>
    </source>
</evidence>
<gene>
    <name evidence="15" type="primary">folP</name>
    <name evidence="14" type="ORF">AF72_09710</name>
    <name evidence="15" type="ORF">LPH55_05120</name>
</gene>
<evidence type="ECO:0000256" key="9">
    <source>
        <dbReference type="ARBA" id="ARBA00022842"/>
    </source>
</evidence>
<comment type="cofactor">
    <cofactor evidence="2 12">
        <name>Mg(2+)</name>
        <dbReference type="ChEBI" id="CHEBI:18420"/>
    </cofactor>
</comment>
<dbReference type="GO" id="GO:0004156">
    <property type="term" value="F:dihydropteroate synthase activity"/>
    <property type="evidence" value="ECO:0007669"/>
    <property type="project" value="UniProtKB-EC"/>
</dbReference>
<keyword evidence="10 12" id="KW-0289">Folate biosynthesis</keyword>
<dbReference type="OrthoDB" id="9811744at2"/>
<evidence type="ECO:0000313" key="15">
    <source>
        <dbReference type="EMBL" id="MCD8472861.1"/>
    </source>
</evidence>
<dbReference type="AlphaFoldDB" id="Z9JHM2"/>
<dbReference type="PROSITE" id="PS50972">
    <property type="entry name" value="PTERIN_BINDING"/>
    <property type="match status" value="1"/>
</dbReference>
<comment type="similarity">
    <text evidence="4 12">Belongs to the DHPS family.</text>
</comment>
<dbReference type="Gene3D" id="3.20.20.20">
    <property type="entry name" value="Dihydropteroate synthase-like"/>
    <property type="match status" value="1"/>
</dbReference>
<keyword evidence="8 12" id="KW-0479">Metal-binding</keyword>
<comment type="caution">
    <text evidence="14">The sequence shown here is derived from an EMBL/GenBank/DDBJ whole genome shotgun (WGS) entry which is preliminary data.</text>
</comment>
<evidence type="ECO:0000313" key="17">
    <source>
        <dbReference type="Proteomes" id="UP001430701"/>
    </source>
</evidence>
<comment type="catalytic activity">
    <reaction evidence="1">
        <text>(7,8-dihydropterin-6-yl)methyl diphosphate + 4-aminobenzoate = 7,8-dihydropteroate + diphosphate</text>
        <dbReference type="Rhea" id="RHEA:19949"/>
        <dbReference type="ChEBI" id="CHEBI:17836"/>
        <dbReference type="ChEBI" id="CHEBI:17839"/>
        <dbReference type="ChEBI" id="CHEBI:33019"/>
        <dbReference type="ChEBI" id="CHEBI:72950"/>
        <dbReference type="EC" id="2.5.1.15"/>
    </reaction>
</comment>
<dbReference type="Proteomes" id="UP001430701">
    <property type="component" value="Unassembled WGS sequence"/>
</dbReference>
<evidence type="ECO:0000256" key="1">
    <source>
        <dbReference type="ARBA" id="ARBA00000012"/>
    </source>
</evidence>
<dbReference type="RefSeq" id="WP_038271841.1">
    <property type="nucleotide sequence ID" value="NZ_CP053627.1"/>
</dbReference>
<name>Z9JHM2_9GAMM</name>
<dbReference type="STRING" id="1444770.AF72_09710"/>
<accession>Z9JHM2</accession>
<evidence type="ECO:0000256" key="10">
    <source>
        <dbReference type="ARBA" id="ARBA00022909"/>
    </source>
</evidence>
<dbReference type="EMBL" id="JAJPPU010000002">
    <property type="protein sequence ID" value="MCD8472861.1"/>
    <property type="molecule type" value="Genomic_DNA"/>
</dbReference>
<evidence type="ECO:0000256" key="8">
    <source>
        <dbReference type="ARBA" id="ARBA00022723"/>
    </source>
</evidence>
<dbReference type="GO" id="GO:0005829">
    <property type="term" value="C:cytosol"/>
    <property type="evidence" value="ECO:0007669"/>
    <property type="project" value="TreeGrafter"/>
</dbReference>
<dbReference type="CDD" id="cd00739">
    <property type="entry name" value="DHPS"/>
    <property type="match status" value="1"/>
</dbReference>
<dbReference type="SUPFAM" id="SSF51717">
    <property type="entry name" value="Dihydropteroate synthetase-like"/>
    <property type="match status" value="1"/>
</dbReference>
<dbReference type="GO" id="GO:0046872">
    <property type="term" value="F:metal ion binding"/>
    <property type="evidence" value="ECO:0007669"/>
    <property type="project" value="UniProtKB-KW"/>
</dbReference>